<dbReference type="Gene3D" id="3.40.50.880">
    <property type="match status" value="1"/>
</dbReference>
<evidence type="ECO:0000313" key="3">
    <source>
        <dbReference type="Proteomes" id="UP001161409"/>
    </source>
</evidence>
<dbReference type="CDD" id="cd03143">
    <property type="entry name" value="A4_beta-galactosidase_middle_domain"/>
    <property type="match status" value="1"/>
</dbReference>
<accession>A0ABQ5U3G3</accession>
<keyword evidence="3" id="KW-1185">Reference proteome</keyword>
<feature type="transmembrane region" description="Helical" evidence="1">
    <location>
        <begin position="17"/>
        <end position="37"/>
    </location>
</feature>
<keyword evidence="1" id="KW-0812">Transmembrane</keyword>
<sequence>MIQDIQFSGLIFSPPVAWGWFIGLVVVSLLVSGLVILQGGRGRLTRLALVAGLLLLIANPSLVSEQRNYLKDVVLLVLDDSDSQSIGERRKRLTETQQALQQKLAAFPDIEVQTVSVKQGDTVAPDGEEGTRLFRAREEFLRSTPSNHLAATLLITDGQVHDVPDSASLPASSEPIHAFLTGEREEKDRILTVQQYPAYGIVNKPVSLRILVEDHPRPDGPARLDNALITVRLDGNVINRTAVIPGKPADLELTLPHGGENFVEISTSSLPGELSLRNNSHFLSINGIRDRLKVLLVSGEPHMGERGWRNILKADPSVDLVHFTILRPPEKQDGTPINELSLIPFPIKELFEDKLEEFDLIIFDRYRRRGVLAPHYLQNIVEYVEKGGALLEAAGPSFATPLSLYRTPLATVLPGQPTGTVYRQGFIPTISKDGKRHPVTARLAPTATDTDWGRWFRMIDADNQNGTVLMTGPEERPLLMLARQDKGRVAQLMSDHAWLWGRGFEGGGPQSELLRRVSHWLMKEPELEEEKLTATLSEGQLQIRRHTLGNDPAPVTVTRPGGEKTTVPLEKGAATEPFQAAVPVAEDGLYRLSSDGLSALVAVGAMDPLESRDVRTTDEKLLPVTQATDGKIHWSADPALPDFRRTDSGASQSSQYWMGLRKNRNFEVTGYSKTALFPPLVAALLLIGLLGFSWWRESR</sequence>
<dbReference type="Proteomes" id="UP001161409">
    <property type="component" value="Unassembled WGS sequence"/>
</dbReference>
<dbReference type="PANTHER" id="PTHR37947:SF1">
    <property type="entry name" value="BLL2462 PROTEIN"/>
    <property type="match status" value="1"/>
</dbReference>
<organism evidence="2 3">
    <name type="scientific">Sneathiella chinensis</name>
    <dbReference type="NCBI Taxonomy" id="349750"/>
    <lineage>
        <taxon>Bacteria</taxon>
        <taxon>Pseudomonadati</taxon>
        <taxon>Pseudomonadota</taxon>
        <taxon>Alphaproteobacteria</taxon>
        <taxon>Sneathiellales</taxon>
        <taxon>Sneathiellaceae</taxon>
        <taxon>Sneathiella</taxon>
    </lineage>
</organism>
<evidence type="ECO:0000256" key="1">
    <source>
        <dbReference type="SAM" id="Phobius"/>
    </source>
</evidence>
<protein>
    <submittedName>
        <fullName evidence="2">Membrane protein</fullName>
    </submittedName>
</protein>
<feature type="transmembrane region" description="Helical" evidence="1">
    <location>
        <begin position="676"/>
        <end position="695"/>
    </location>
</feature>
<dbReference type="RefSeq" id="WP_169559700.1">
    <property type="nucleotide sequence ID" value="NZ_BSNF01000001.1"/>
</dbReference>
<reference evidence="2" key="1">
    <citation type="journal article" date="2014" name="Int. J. Syst. Evol. Microbiol.">
        <title>Complete genome of a new Firmicutes species belonging to the dominant human colonic microbiota ('Ruminococcus bicirculans') reveals two chromosomes and a selective capacity to utilize plant glucans.</title>
        <authorList>
            <consortium name="NISC Comparative Sequencing Program"/>
            <person name="Wegmann U."/>
            <person name="Louis P."/>
            <person name="Goesmann A."/>
            <person name="Henrissat B."/>
            <person name="Duncan S.H."/>
            <person name="Flint H.J."/>
        </authorList>
    </citation>
    <scope>NUCLEOTIDE SEQUENCE</scope>
    <source>
        <strain evidence="2">NBRC 103408</strain>
    </source>
</reference>
<feature type="transmembrane region" description="Helical" evidence="1">
    <location>
        <begin position="44"/>
        <end position="63"/>
    </location>
</feature>
<evidence type="ECO:0000313" key="2">
    <source>
        <dbReference type="EMBL" id="GLQ05725.1"/>
    </source>
</evidence>
<dbReference type="EMBL" id="BSNF01000001">
    <property type="protein sequence ID" value="GLQ05725.1"/>
    <property type="molecule type" value="Genomic_DNA"/>
</dbReference>
<dbReference type="PANTHER" id="PTHR37947">
    <property type="entry name" value="BLL2462 PROTEIN"/>
    <property type="match status" value="1"/>
</dbReference>
<name>A0ABQ5U3G3_9PROT</name>
<comment type="caution">
    <text evidence="2">The sequence shown here is derived from an EMBL/GenBank/DDBJ whole genome shotgun (WGS) entry which is preliminary data.</text>
</comment>
<dbReference type="SUPFAM" id="SSF52317">
    <property type="entry name" value="Class I glutamine amidotransferase-like"/>
    <property type="match status" value="1"/>
</dbReference>
<gene>
    <name evidence="2" type="ORF">GCM10007924_09460</name>
</gene>
<keyword evidence="1" id="KW-0472">Membrane</keyword>
<keyword evidence="1" id="KW-1133">Transmembrane helix</keyword>
<proteinExistence type="predicted"/>
<dbReference type="InterPro" id="IPR029062">
    <property type="entry name" value="Class_I_gatase-like"/>
</dbReference>
<reference evidence="2" key="2">
    <citation type="submission" date="2023-01" db="EMBL/GenBank/DDBJ databases">
        <title>Draft genome sequence of Sneathiella chinensis strain NBRC 103408.</title>
        <authorList>
            <person name="Sun Q."/>
            <person name="Mori K."/>
        </authorList>
    </citation>
    <scope>NUCLEOTIDE SEQUENCE</scope>
    <source>
        <strain evidence="2">NBRC 103408</strain>
    </source>
</reference>